<dbReference type="Gene3D" id="3.40.50.720">
    <property type="entry name" value="NAD(P)-binding Rossmann-like Domain"/>
    <property type="match status" value="1"/>
</dbReference>
<dbReference type="InterPro" id="IPR036291">
    <property type="entry name" value="NAD(P)-bd_dom_sf"/>
</dbReference>
<name>A0ABZ2ITN2_9BACT</name>
<dbReference type="SUPFAM" id="SSF51735">
    <property type="entry name" value="NAD(P)-binding Rossmann-fold domains"/>
    <property type="match status" value="1"/>
</dbReference>
<sequence length="331" mass="37806">MRVLVTGGAGYIGCLTVEELLKAGHEPVVFDTLNWGGEGLEEHMDKIKLIEGDVRSSKDLIYALEGVDSVVHLAGIVGEPACKNNYKAHFTINIESTRTLLDCMTDPNIGIVKDFIFLSSCSVYGNVKGLYNEVTEMTPTSPLSLYADAKLQAENIINEYAAKFPHFHPTILRLTTVFGWSPRPRLDLVTNLFAYRAWKEGKISIFGDGMQYRSLIHVHDVAKAVVHTLEAPRFLRDRKVYHLGEEANNRTVRDIAMIVKQYMPETDVEFLEGEPTDKRDYKINCQRIKNILGWKAQYTVEDGIKQMLEKLEENDWDWESFKYRNNQYAYV</sequence>
<dbReference type="Proteomes" id="UP001385389">
    <property type="component" value="Chromosome"/>
</dbReference>
<dbReference type="Pfam" id="PF01370">
    <property type="entry name" value="Epimerase"/>
    <property type="match status" value="1"/>
</dbReference>
<evidence type="ECO:0000313" key="2">
    <source>
        <dbReference type="EMBL" id="WWX22059.1"/>
    </source>
</evidence>
<organism evidence="2 3">
    <name type="scientific">Pseudodesulfovibrio methanolicus</name>
    <dbReference type="NCBI Taxonomy" id="3126690"/>
    <lineage>
        <taxon>Bacteria</taxon>
        <taxon>Pseudomonadati</taxon>
        <taxon>Thermodesulfobacteriota</taxon>
        <taxon>Desulfovibrionia</taxon>
        <taxon>Desulfovibrionales</taxon>
        <taxon>Desulfovibrionaceae</taxon>
    </lineage>
</organism>
<keyword evidence="3" id="KW-1185">Reference proteome</keyword>
<protein>
    <submittedName>
        <fullName evidence="2">NAD(P)-dependent oxidoreductase</fullName>
    </submittedName>
</protein>
<evidence type="ECO:0000259" key="1">
    <source>
        <dbReference type="Pfam" id="PF01370"/>
    </source>
</evidence>
<dbReference type="InterPro" id="IPR050177">
    <property type="entry name" value="Lipid_A_modif_metabolic_enz"/>
</dbReference>
<reference evidence="2 3" key="1">
    <citation type="submission" date="2024-03" db="EMBL/GenBank/DDBJ databases">
        <title>Phenotype and Genome Characterization of a Sulfate-Reducing Bacterium Pseudodesulfovibrio sp. strain 5S69, isolated from Petroleum Reservoir in Tatarstan (Russia).</title>
        <authorList>
            <person name="Bidzhieva S.K."/>
            <person name="Kadnikov V."/>
            <person name="Tourova T.P."/>
            <person name="Samigullina S.R."/>
            <person name="Sokolova D.S."/>
            <person name="Poltaraus A.B."/>
            <person name="Avtukh A.N."/>
            <person name="Tereshina V.M."/>
            <person name="Mardanov A.V."/>
            <person name="Nazina T.N."/>
        </authorList>
    </citation>
    <scope>NUCLEOTIDE SEQUENCE [LARGE SCALE GENOMIC DNA]</scope>
    <source>
        <strain evidence="2 3">5S69</strain>
    </source>
</reference>
<dbReference type="RefSeq" id="WP_338667740.1">
    <property type="nucleotide sequence ID" value="NZ_CP146609.1"/>
</dbReference>
<accession>A0ABZ2ITN2</accession>
<dbReference type="InterPro" id="IPR001509">
    <property type="entry name" value="Epimerase_deHydtase"/>
</dbReference>
<dbReference type="CDD" id="cd08946">
    <property type="entry name" value="SDR_e"/>
    <property type="match status" value="1"/>
</dbReference>
<proteinExistence type="predicted"/>
<feature type="domain" description="NAD-dependent epimerase/dehydratase" evidence="1">
    <location>
        <begin position="3"/>
        <end position="244"/>
    </location>
</feature>
<gene>
    <name evidence="2" type="ORF">V8V93_16640</name>
</gene>
<dbReference type="PANTHER" id="PTHR43245:SF23">
    <property type="entry name" value="NAD(P)-BINDING DOMAIN-CONTAINING PROTEIN"/>
    <property type="match status" value="1"/>
</dbReference>
<evidence type="ECO:0000313" key="3">
    <source>
        <dbReference type="Proteomes" id="UP001385389"/>
    </source>
</evidence>
<dbReference type="EMBL" id="CP146609">
    <property type="protein sequence ID" value="WWX22059.1"/>
    <property type="molecule type" value="Genomic_DNA"/>
</dbReference>
<dbReference type="PANTHER" id="PTHR43245">
    <property type="entry name" value="BIFUNCTIONAL POLYMYXIN RESISTANCE PROTEIN ARNA"/>
    <property type="match status" value="1"/>
</dbReference>